<dbReference type="PANTHER" id="PTHR10996">
    <property type="entry name" value="2-HYDROXYACID DEHYDROGENASE-RELATED"/>
    <property type="match status" value="1"/>
</dbReference>
<proteinExistence type="inferred from homology"/>
<keyword evidence="2 3" id="KW-0560">Oxidoreductase</keyword>
<dbReference type="GO" id="GO:0005829">
    <property type="term" value="C:cytosol"/>
    <property type="evidence" value="ECO:0007669"/>
    <property type="project" value="TreeGrafter"/>
</dbReference>
<dbReference type="InterPro" id="IPR029753">
    <property type="entry name" value="D-isomer_DH_CS"/>
</dbReference>
<feature type="domain" description="D-isomer specific 2-hydroxyacid dehydrogenase NAD-binding" evidence="5">
    <location>
        <begin position="132"/>
        <end position="311"/>
    </location>
</feature>
<dbReference type="PROSITE" id="PS00065">
    <property type="entry name" value="D_2_HYDROXYACID_DH_1"/>
    <property type="match status" value="1"/>
</dbReference>
<dbReference type="OrthoDB" id="9991913at2759"/>
<dbReference type="Pfam" id="PF02826">
    <property type="entry name" value="2-Hacid_dh_C"/>
    <property type="match status" value="1"/>
</dbReference>
<dbReference type="InterPro" id="IPR050223">
    <property type="entry name" value="D-isomer_2-hydroxyacid_DH"/>
</dbReference>
<keyword evidence="7" id="KW-1185">Reference proteome</keyword>
<comment type="similarity">
    <text evidence="1 3">Belongs to the D-isomer specific 2-hydroxyacid dehydrogenase family.</text>
</comment>
<protein>
    <recommendedName>
        <fullName evidence="8">Glyoxylate reductase 1</fullName>
    </recommendedName>
</protein>
<dbReference type="InterPro" id="IPR006139">
    <property type="entry name" value="D-isomer_2_OHA_DH_cat_dom"/>
</dbReference>
<dbReference type="FunFam" id="3.40.50.720:FF:000026">
    <property type="entry name" value="Glyoxylate/hydroxypyruvate reductase B"/>
    <property type="match status" value="1"/>
</dbReference>
<gene>
    <name evidence="6" type="ORF">C6P40_005218</name>
</gene>
<dbReference type="Pfam" id="PF00389">
    <property type="entry name" value="2-Hacid_dh"/>
    <property type="match status" value="1"/>
</dbReference>
<dbReference type="GO" id="GO:0016618">
    <property type="term" value="F:hydroxypyruvate reductase [NAD(P)H] activity"/>
    <property type="evidence" value="ECO:0007669"/>
    <property type="project" value="TreeGrafter"/>
</dbReference>
<dbReference type="SUPFAM" id="SSF52283">
    <property type="entry name" value="Formate/glycerate dehydrogenase catalytic domain-like"/>
    <property type="match status" value="1"/>
</dbReference>
<feature type="domain" description="D-isomer specific 2-hydroxyacid dehydrogenase catalytic" evidence="4">
    <location>
        <begin position="69"/>
        <end position="342"/>
    </location>
</feature>
<evidence type="ECO:0000313" key="6">
    <source>
        <dbReference type="EMBL" id="KAG0689323.1"/>
    </source>
</evidence>
<evidence type="ECO:0000256" key="1">
    <source>
        <dbReference type="ARBA" id="ARBA00005854"/>
    </source>
</evidence>
<evidence type="ECO:0000256" key="2">
    <source>
        <dbReference type="ARBA" id="ARBA00023002"/>
    </source>
</evidence>
<dbReference type="PROSITE" id="PS00671">
    <property type="entry name" value="D_2_HYDROXYACID_DH_3"/>
    <property type="match status" value="1"/>
</dbReference>
<dbReference type="EMBL" id="PUHW01000087">
    <property type="protein sequence ID" value="KAG0689323.1"/>
    <property type="molecule type" value="Genomic_DNA"/>
</dbReference>
<dbReference type="PANTHER" id="PTHR10996:SF257">
    <property type="entry name" value="GLYOXYLATE REDUCTASE 1"/>
    <property type="match status" value="1"/>
</dbReference>
<dbReference type="InterPro" id="IPR006140">
    <property type="entry name" value="D-isomer_DH_NAD-bd"/>
</dbReference>
<dbReference type="InterPro" id="IPR029752">
    <property type="entry name" value="D-isomer_DH_CS1"/>
</dbReference>
<evidence type="ECO:0008006" key="8">
    <source>
        <dbReference type="Google" id="ProtNLM"/>
    </source>
</evidence>
<dbReference type="GO" id="GO:0030267">
    <property type="term" value="F:glyoxylate reductase (NADPH) activity"/>
    <property type="evidence" value="ECO:0007669"/>
    <property type="project" value="TreeGrafter"/>
</dbReference>
<dbReference type="Gene3D" id="3.40.50.720">
    <property type="entry name" value="NAD(P)-binding Rossmann-like Domain"/>
    <property type="match status" value="2"/>
</dbReference>
<evidence type="ECO:0000313" key="7">
    <source>
        <dbReference type="Proteomes" id="UP000697127"/>
    </source>
</evidence>
<dbReference type="CDD" id="cd12168">
    <property type="entry name" value="Mand_dh_like"/>
    <property type="match status" value="1"/>
</dbReference>
<name>A0A9P6WNP2_9ASCO</name>
<comment type="caution">
    <text evidence="6">The sequence shown here is derived from an EMBL/GenBank/DDBJ whole genome shotgun (WGS) entry which is preliminary data.</text>
</comment>
<sequence>MTFADSKELFTVLRFQPVRHNLDSWEEFEQSADNIKVIETEAKNRDEFITQLKNGDFKNVDYIARTFQSVKQTGRFDKELLELIKKYTNVKAISHCGSGYDQVDAVACRELELQLSNVPGKVNDATADTNVFLILATLRNYQQGHNNLMAGKWPTAIQAAGTPNGHCIQDKVIGILGMGGIGQTIRDRLAGFGVKKIVYYNRSKLSPELEKGCEYCSTMEELVEKSDVISINIPLNANTHHSINKELISKMKDGVVLVNTARGPVVDESAIKEGLKSGKIFGYGSDVFENEPNVDMDFVSLPNVTSLPHMGTHTVETIKSMENLVLDNVRTFYKTGKVLTPVAELKGAPFMDTI</sequence>
<organism evidence="6 7">
    <name type="scientific">Pichia californica</name>
    <dbReference type="NCBI Taxonomy" id="460514"/>
    <lineage>
        <taxon>Eukaryota</taxon>
        <taxon>Fungi</taxon>
        <taxon>Dikarya</taxon>
        <taxon>Ascomycota</taxon>
        <taxon>Saccharomycotina</taxon>
        <taxon>Pichiomycetes</taxon>
        <taxon>Pichiales</taxon>
        <taxon>Pichiaceae</taxon>
        <taxon>Pichia</taxon>
    </lineage>
</organism>
<evidence type="ECO:0000256" key="3">
    <source>
        <dbReference type="RuleBase" id="RU003719"/>
    </source>
</evidence>
<dbReference type="InterPro" id="IPR036291">
    <property type="entry name" value="NAD(P)-bd_dom_sf"/>
</dbReference>
<dbReference type="GO" id="GO:0051287">
    <property type="term" value="F:NAD binding"/>
    <property type="evidence" value="ECO:0007669"/>
    <property type="project" value="InterPro"/>
</dbReference>
<dbReference type="AlphaFoldDB" id="A0A9P6WNP2"/>
<reference evidence="6" key="1">
    <citation type="submission" date="2020-11" db="EMBL/GenBank/DDBJ databases">
        <title>Kefir isolates.</title>
        <authorList>
            <person name="Marcisauskas S."/>
            <person name="Kim Y."/>
            <person name="Blasche S."/>
        </authorList>
    </citation>
    <scope>NUCLEOTIDE SEQUENCE</scope>
    <source>
        <strain evidence="6">Olga-1</strain>
    </source>
</reference>
<dbReference type="Proteomes" id="UP000697127">
    <property type="component" value="Unassembled WGS sequence"/>
</dbReference>
<evidence type="ECO:0000259" key="4">
    <source>
        <dbReference type="Pfam" id="PF00389"/>
    </source>
</evidence>
<dbReference type="SUPFAM" id="SSF51735">
    <property type="entry name" value="NAD(P)-binding Rossmann-fold domains"/>
    <property type="match status" value="1"/>
</dbReference>
<evidence type="ECO:0000259" key="5">
    <source>
        <dbReference type="Pfam" id="PF02826"/>
    </source>
</evidence>
<accession>A0A9P6WNP2</accession>